<reference evidence="3" key="1">
    <citation type="journal article" date="2019" name="Int. J. Syst. Evol. Microbiol.">
        <title>The Global Catalogue of Microorganisms (GCM) 10K type strain sequencing project: providing services to taxonomists for standard genome sequencing and annotation.</title>
        <authorList>
            <consortium name="The Broad Institute Genomics Platform"/>
            <consortium name="The Broad Institute Genome Sequencing Center for Infectious Disease"/>
            <person name="Wu L."/>
            <person name="Ma J."/>
        </authorList>
    </citation>
    <scope>NUCLEOTIDE SEQUENCE [LARGE SCALE GENOMIC DNA]</scope>
    <source>
        <strain evidence="3">JCM 17695</strain>
    </source>
</reference>
<accession>A0ABW2TSN9</accession>
<feature type="region of interest" description="Disordered" evidence="1">
    <location>
        <begin position="673"/>
        <end position="695"/>
    </location>
</feature>
<name>A0ABW2TSN9_9PSEU</name>
<organism evidence="2 3">
    <name type="scientific">Actinokineospora soli</name>
    <dbReference type="NCBI Taxonomy" id="1048753"/>
    <lineage>
        <taxon>Bacteria</taxon>
        <taxon>Bacillati</taxon>
        <taxon>Actinomycetota</taxon>
        <taxon>Actinomycetes</taxon>
        <taxon>Pseudonocardiales</taxon>
        <taxon>Pseudonocardiaceae</taxon>
        <taxon>Actinokineospora</taxon>
    </lineage>
</organism>
<evidence type="ECO:0000256" key="1">
    <source>
        <dbReference type="SAM" id="MobiDB-lite"/>
    </source>
</evidence>
<comment type="caution">
    <text evidence="2">The sequence shown here is derived from an EMBL/GenBank/DDBJ whole genome shotgun (WGS) entry which is preliminary data.</text>
</comment>
<dbReference type="EMBL" id="JBHTEY010000004">
    <property type="protein sequence ID" value="MFC7616154.1"/>
    <property type="molecule type" value="Genomic_DNA"/>
</dbReference>
<feature type="compositionally biased region" description="Pro residues" evidence="1">
    <location>
        <begin position="684"/>
        <end position="695"/>
    </location>
</feature>
<evidence type="ECO:0008006" key="4">
    <source>
        <dbReference type="Google" id="ProtNLM"/>
    </source>
</evidence>
<sequence>MGDVHNRVDTAHTVVQAGRIETVNFTAPGPAPARSRYREQIREIAPARLVGREAELARLAAFAVGEDRYLWVRAPKWAGKSALLSWFVLHPPVGVRVVSFFITARLADSDHRGAFVDVVLEQLADLLDQPLPPYLTDATRESHLRGLLDDAATLCRSREERLLLVVDGLDEDRGAGPSIASLLPARPPDGLRVLVSGRPNPPIPADVRADHPLRDPAIVMPLDTSPAALVIRDDMELELARLLDGPPAVQDLLGLVTAAAGGLSAADLAELTGTTAPEVHRTLRRTATRTFDVRPSRWQAGVRPEVYLLGHEELQLAAIDHIGPSRLQAYRDRLHTWAGSYRDRGWPEDTPSTSSAATSAWSPPTAALLELCTDARRHDRMADVSGGDAPALTEIALAETRLSERGALDLPTAARLAVHRDRLLSRGGNLPTTLLTVWAMLGHTSRAEVMVGAFRGADRRAAAEIALVAAVADAGDRDRAATIAATVVAPEARAAALSRLAAAHARAGEIDRARELIAEAAELIPLLMENGKVRIAASAQIDALVAVGDTDAARAVPDRLRGPSRDDLLLDLVRALGPGHAAEAERIADDGIRAEALAAIAVDRAGFKAALRALRGVRGEFERAARRIALIPAAVAAGDTGTARSLARSADPGWLAQGLAALAAALAGTEHAPACAARRKRRPAPSPPPTGGPTP</sequence>
<evidence type="ECO:0000313" key="2">
    <source>
        <dbReference type="EMBL" id="MFC7616154.1"/>
    </source>
</evidence>
<proteinExistence type="predicted"/>
<protein>
    <recommendedName>
        <fullName evidence="4">NACHT domain-containing protein</fullName>
    </recommendedName>
</protein>
<evidence type="ECO:0000313" key="3">
    <source>
        <dbReference type="Proteomes" id="UP001596512"/>
    </source>
</evidence>
<keyword evidence="3" id="KW-1185">Reference proteome</keyword>
<gene>
    <name evidence="2" type="ORF">ACFQV2_24455</name>
</gene>
<dbReference type="Proteomes" id="UP001596512">
    <property type="component" value="Unassembled WGS sequence"/>
</dbReference>